<evidence type="ECO:0000313" key="1">
    <source>
        <dbReference type="EMBL" id="MBC5737483.1"/>
    </source>
</evidence>
<dbReference type="Proteomes" id="UP000607645">
    <property type="component" value="Unassembled WGS sequence"/>
</dbReference>
<dbReference type="EMBL" id="JACOPQ010000007">
    <property type="protein sequence ID" value="MBC5737483.1"/>
    <property type="molecule type" value="Genomic_DNA"/>
</dbReference>
<dbReference type="RefSeq" id="WP_186919304.1">
    <property type="nucleotide sequence ID" value="NZ_JACOPQ010000007.1"/>
</dbReference>
<accession>A0A8J6JK33</accession>
<name>A0A8J6JK33_9FIRM</name>
<reference evidence="1" key="1">
    <citation type="submission" date="2020-08" db="EMBL/GenBank/DDBJ databases">
        <title>Genome public.</title>
        <authorList>
            <person name="Liu C."/>
            <person name="Sun Q."/>
        </authorList>
    </citation>
    <scope>NUCLEOTIDE SEQUENCE</scope>
    <source>
        <strain evidence="1">NSJ-52</strain>
    </source>
</reference>
<dbReference type="AlphaFoldDB" id="A0A8J6JK33"/>
<evidence type="ECO:0000313" key="2">
    <source>
        <dbReference type="Proteomes" id="UP000607645"/>
    </source>
</evidence>
<protein>
    <submittedName>
        <fullName evidence="1">Uncharacterized protein</fullName>
    </submittedName>
</protein>
<keyword evidence="2" id="KW-1185">Reference proteome</keyword>
<gene>
    <name evidence="1" type="ORF">H8S62_10745</name>
</gene>
<comment type="caution">
    <text evidence="1">The sequence shown here is derived from an EMBL/GenBank/DDBJ whole genome shotgun (WGS) entry which is preliminary data.</text>
</comment>
<organism evidence="1 2">
    <name type="scientific">Lawsonibacter faecis</name>
    <dbReference type="NCBI Taxonomy" id="2763052"/>
    <lineage>
        <taxon>Bacteria</taxon>
        <taxon>Bacillati</taxon>
        <taxon>Bacillota</taxon>
        <taxon>Clostridia</taxon>
        <taxon>Eubacteriales</taxon>
        <taxon>Oscillospiraceae</taxon>
        <taxon>Lawsonibacter</taxon>
    </lineage>
</organism>
<sequence>MIRAFVSHDGNVLSLDLPHRGIPITRLLDGLDLPCQPWRLQAAGSAGVRVALTATDEMGAALLAKLDLHCPLVVLDKLCFEIRSACPGGRYRDLPQRVSASPSGEITGLIDIVRSAAREWSLPEPGQDAQPKEDT</sequence>
<proteinExistence type="predicted"/>